<comment type="caution">
    <text evidence="2">The sequence shown here is derived from an EMBL/GenBank/DDBJ whole genome shotgun (WGS) entry which is preliminary data.</text>
</comment>
<feature type="compositionally biased region" description="Polar residues" evidence="1">
    <location>
        <begin position="89"/>
        <end position="105"/>
    </location>
</feature>
<protein>
    <submittedName>
        <fullName evidence="2">Uncharacterized protein</fullName>
    </submittedName>
</protein>
<organism evidence="2 3">
    <name type="scientific">Colletotrichum tofieldiae</name>
    <dbReference type="NCBI Taxonomy" id="708197"/>
    <lineage>
        <taxon>Eukaryota</taxon>
        <taxon>Fungi</taxon>
        <taxon>Dikarya</taxon>
        <taxon>Ascomycota</taxon>
        <taxon>Pezizomycotina</taxon>
        <taxon>Sordariomycetes</taxon>
        <taxon>Hypocreomycetidae</taxon>
        <taxon>Glomerellales</taxon>
        <taxon>Glomerellaceae</taxon>
        <taxon>Colletotrichum</taxon>
        <taxon>Colletotrichum spaethianum species complex</taxon>
    </lineage>
</organism>
<feature type="region of interest" description="Disordered" evidence="1">
    <location>
        <begin position="1"/>
        <end position="130"/>
    </location>
</feature>
<sequence length="280" mass="31798">MASMPLAFESHPEWAPLSLSKSPVSSGYQFHPRMPPSRETTAPHRTKPGQTPPRARGQFSPTPPSQESMRAFYPDGHLSSIAPEHMTEDQQYNLPTSPRTRQQSSPHHRNSRPGSQRSRRSADHSSLLAIGSWSSQNDRYGYRYGDHRTMSGNRSDFARDEDESSYKREPYDDFILFPDESQTDTYEDVSAYTEQPAAPLAPRIHRLRTPDIAPLSTDVQFFPCLGDEAEEDRINEAWYLAGRERVRSQSQCSALDPAMSFVVFLPRAARLLTLAQWTKL</sequence>
<evidence type="ECO:0000313" key="2">
    <source>
        <dbReference type="EMBL" id="KZL73619.1"/>
    </source>
</evidence>
<reference evidence="2 3" key="1">
    <citation type="submission" date="2015-06" db="EMBL/GenBank/DDBJ databases">
        <title>Survival trade-offs in plant roots during colonization by closely related pathogenic and mutualistic fungi.</title>
        <authorList>
            <person name="Hacquard S."/>
            <person name="Kracher B."/>
            <person name="Hiruma K."/>
            <person name="Weinman A."/>
            <person name="Muench P."/>
            <person name="Garrido Oter R."/>
            <person name="Ver Loren van Themaat E."/>
            <person name="Dallerey J.-F."/>
            <person name="Damm U."/>
            <person name="Henrissat B."/>
            <person name="Lespinet O."/>
            <person name="Thon M."/>
            <person name="Kemen E."/>
            <person name="McHardy A.C."/>
            <person name="Schulze-Lefert P."/>
            <person name="O'Connell R.J."/>
        </authorList>
    </citation>
    <scope>NUCLEOTIDE SEQUENCE [LARGE SCALE GENOMIC DNA]</scope>
    <source>
        <strain evidence="2 3">0861</strain>
    </source>
</reference>
<dbReference type="Proteomes" id="UP000076552">
    <property type="component" value="Unassembled WGS sequence"/>
</dbReference>
<feature type="compositionally biased region" description="Polar residues" evidence="1">
    <location>
        <begin position="19"/>
        <end position="28"/>
    </location>
</feature>
<dbReference type="AlphaFoldDB" id="A0A166UNT8"/>
<dbReference type="EMBL" id="LFIV01000042">
    <property type="protein sequence ID" value="KZL73619.1"/>
    <property type="molecule type" value="Genomic_DNA"/>
</dbReference>
<gene>
    <name evidence="2" type="ORF">CT0861_02931</name>
</gene>
<evidence type="ECO:0000256" key="1">
    <source>
        <dbReference type="SAM" id="MobiDB-lite"/>
    </source>
</evidence>
<proteinExistence type="predicted"/>
<keyword evidence="3" id="KW-1185">Reference proteome</keyword>
<accession>A0A166UNT8</accession>
<name>A0A166UNT8_9PEZI</name>
<evidence type="ECO:0000313" key="3">
    <source>
        <dbReference type="Proteomes" id="UP000076552"/>
    </source>
</evidence>